<evidence type="ECO:0000313" key="2">
    <source>
        <dbReference type="Proteomes" id="UP000002424"/>
    </source>
</evidence>
<dbReference type="Proteomes" id="UP000002424">
    <property type="component" value="Chromosome"/>
</dbReference>
<organism evidence="1 2">
    <name type="scientific">Azotobacter vinelandii (strain DJ / ATCC BAA-1303)</name>
    <dbReference type="NCBI Taxonomy" id="322710"/>
    <lineage>
        <taxon>Bacteria</taxon>
        <taxon>Pseudomonadati</taxon>
        <taxon>Pseudomonadota</taxon>
        <taxon>Gammaproteobacteria</taxon>
        <taxon>Pseudomonadales</taxon>
        <taxon>Pseudomonadaceae</taxon>
        <taxon>Azotobacter</taxon>
    </lineage>
</organism>
<dbReference type="EnsemblBacteria" id="ACO76872">
    <property type="protein sequence ID" value="ACO76872"/>
    <property type="gene ID" value="Avin_06210"/>
</dbReference>
<name>C1DKK9_AZOVD</name>
<dbReference type="AlphaFoldDB" id="C1DKK9"/>
<protein>
    <submittedName>
        <fullName evidence="1">Uncharacterized protein</fullName>
    </submittedName>
</protein>
<dbReference type="KEGG" id="avn:Avin_06210"/>
<evidence type="ECO:0000313" key="1">
    <source>
        <dbReference type="EMBL" id="ACO76872.1"/>
    </source>
</evidence>
<reference evidence="1 2" key="1">
    <citation type="journal article" date="2009" name="J. Bacteriol.">
        <title>Genome sequence of Azotobacter vinelandii, an obligate aerobe specialized to support diverse anaerobic metabolic processes.</title>
        <authorList>
            <person name="Setubal J.C."/>
            <person name="dos Santos P."/>
            <person name="Goldman B.S."/>
            <person name="Ertesvag H."/>
            <person name="Espin G."/>
            <person name="Rubio L.M."/>
            <person name="Valla S."/>
            <person name="Almeida N.F."/>
            <person name="Balasubramanian D."/>
            <person name="Cromes L."/>
            <person name="Curatti L."/>
            <person name="Du Z."/>
            <person name="Godsy E."/>
            <person name="Goodner B."/>
            <person name="Hellner-Burris K."/>
            <person name="Hernandez J.A."/>
            <person name="Houmiel K."/>
            <person name="Imperial J."/>
            <person name="Kennedy C."/>
            <person name="Larson T.J."/>
            <person name="Latreille P."/>
            <person name="Ligon L.S."/>
            <person name="Lu J."/>
            <person name="Maerk M."/>
            <person name="Miller N.M."/>
            <person name="Norton S."/>
            <person name="O'Carroll I.P."/>
            <person name="Paulsen I."/>
            <person name="Raulfs E.C."/>
            <person name="Roemer R."/>
            <person name="Rosser J."/>
            <person name="Segura D."/>
            <person name="Slater S."/>
            <person name="Stricklin S.L."/>
            <person name="Studholme D.J."/>
            <person name="Sun J."/>
            <person name="Viana C.J."/>
            <person name="Wallin E."/>
            <person name="Wang B."/>
            <person name="Wheeler C."/>
            <person name="Zhu H."/>
            <person name="Dean D.R."/>
            <person name="Dixon R."/>
            <person name="Wood D."/>
        </authorList>
    </citation>
    <scope>NUCLEOTIDE SEQUENCE [LARGE SCALE GENOMIC DNA]</scope>
    <source>
        <strain evidence="2">DJ / ATCC BAA-1303</strain>
    </source>
</reference>
<keyword evidence="2" id="KW-1185">Reference proteome</keyword>
<dbReference type="EMBL" id="CP001157">
    <property type="protein sequence ID" value="ACO76872.1"/>
    <property type="molecule type" value="Genomic_DNA"/>
</dbReference>
<gene>
    <name evidence="1" type="ordered locus">Avin_06210</name>
</gene>
<accession>C1DKK9</accession>
<sequence>MHLTHLVVDACVEQDPLRSRRLACIHVGTDTDVTVAIDRGCTGHN</sequence>
<proteinExistence type="predicted"/>
<dbReference type="HOGENOM" id="CLU_3195590_0_0_6"/>